<keyword evidence="2" id="KW-1185">Reference proteome</keyword>
<gene>
    <name evidence="1" type="ORF">FJA49_13700</name>
</gene>
<dbReference type="OrthoDB" id="1449504at2"/>
<evidence type="ECO:0000313" key="1">
    <source>
        <dbReference type="EMBL" id="TPD67321.1"/>
    </source>
</evidence>
<protein>
    <submittedName>
        <fullName evidence="1">Uncharacterized protein</fullName>
    </submittedName>
</protein>
<dbReference type="RefSeq" id="WP_140001480.1">
    <property type="nucleotide sequence ID" value="NZ_VFJE01000055.1"/>
</dbReference>
<dbReference type="Proteomes" id="UP000319175">
    <property type="component" value="Unassembled WGS sequence"/>
</dbReference>
<proteinExistence type="predicted"/>
<dbReference type="AlphaFoldDB" id="A0A501Q5X8"/>
<sequence>METSKLTQSQNVIADLKNEAQITKKLLVQKKGAQPETGIALKTKNVIELIAFVKQSKYIDVKEHPNICKNFGLPYLKYIFQNEYRNRFFEYLKENTTTIATVSKATEIPHKYLCECKAYYEKKGMLKVVAFGKCPTTGSKNVQFVSTNSLMFYSYIHKYESNQLMLFQQNEY</sequence>
<accession>A0A501Q5X8</accession>
<name>A0A501Q5X8_9FLAO</name>
<dbReference type="EMBL" id="VFJE01000055">
    <property type="protein sequence ID" value="TPD67321.1"/>
    <property type="molecule type" value="Genomic_DNA"/>
</dbReference>
<reference evidence="1 2" key="1">
    <citation type="submission" date="2019-06" db="EMBL/GenBank/DDBJ databases">
        <title>Flavobacterium sp. MaA-Y11 from geoumgang.</title>
        <authorList>
            <person name="Jeong S."/>
        </authorList>
    </citation>
    <scope>NUCLEOTIDE SEQUENCE [LARGE SCALE GENOMIC DNA]</scope>
    <source>
        <strain evidence="1 2">MaA-Y11</strain>
    </source>
</reference>
<organism evidence="1 2">
    <name type="scientific">Flavobacterium microcysteis</name>
    <dbReference type="NCBI Taxonomy" id="2596891"/>
    <lineage>
        <taxon>Bacteria</taxon>
        <taxon>Pseudomonadati</taxon>
        <taxon>Bacteroidota</taxon>
        <taxon>Flavobacteriia</taxon>
        <taxon>Flavobacteriales</taxon>
        <taxon>Flavobacteriaceae</taxon>
        <taxon>Flavobacterium</taxon>
    </lineage>
</organism>
<comment type="caution">
    <text evidence="1">The sequence shown here is derived from an EMBL/GenBank/DDBJ whole genome shotgun (WGS) entry which is preliminary data.</text>
</comment>
<evidence type="ECO:0000313" key="2">
    <source>
        <dbReference type="Proteomes" id="UP000319175"/>
    </source>
</evidence>